<reference evidence="5 6" key="1">
    <citation type="submission" date="2021-04" db="EMBL/GenBank/DDBJ databases">
        <title>Draft genome sequence of Paenibacillus cisolokensis, LC2-13A.</title>
        <authorList>
            <person name="Uke A."/>
            <person name="Chhe C."/>
            <person name="Baramee S."/>
            <person name="Kosugi A."/>
        </authorList>
    </citation>
    <scope>NUCLEOTIDE SEQUENCE [LARGE SCALE GENOMIC DNA]</scope>
    <source>
        <strain evidence="5 6">LC2-13A</strain>
    </source>
</reference>
<dbReference type="Gene3D" id="3.40.50.720">
    <property type="entry name" value="NAD(P)-binding Rossmann-like Domain"/>
    <property type="match status" value="1"/>
</dbReference>
<dbReference type="PANTHER" id="PTHR44196:SF1">
    <property type="entry name" value="DEHYDROGENASE_REDUCTASE SDR FAMILY MEMBER 7B"/>
    <property type="match status" value="1"/>
</dbReference>
<gene>
    <name evidence="5" type="ORF">PACILC2_43650</name>
</gene>
<evidence type="ECO:0000256" key="3">
    <source>
        <dbReference type="RuleBase" id="RU000363"/>
    </source>
</evidence>
<evidence type="ECO:0000259" key="4">
    <source>
        <dbReference type="SMART" id="SM00822"/>
    </source>
</evidence>
<dbReference type="SMART" id="SM00822">
    <property type="entry name" value="PKS_KR"/>
    <property type="match status" value="1"/>
</dbReference>
<sequence>MEQVMAMLKGKIVLITGASSGIGAETARRLARKGAVPVLTGRNAGRLEQVVKEIGNDCAFYILDVTNQAQVEETVGRVIARYGRIDVLLNNAGFGRFEPFADAPLRHFEEMMDTNYMGVVRCTKAVLPYMTARGEGHIVNVASMAGKIATPKSTGYSASKHAVLGLTNALRMELRGSGIAVSAVNPGPIDTPFFEQADPGGQYVNNVRWLMMTPERVADEIVRVIERRKAEKDLPGIAAAGIRLYQLFPRLADRLAGRWLNRK</sequence>
<dbReference type="InterPro" id="IPR057326">
    <property type="entry name" value="KR_dom"/>
</dbReference>
<comment type="similarity">
    <text evidence="1 3">Belongs to the short-chain dehydrogenases/reductases (SDR) family.</text>
</comment>
<evidence type="ECO:0000313" key="5">
    <source>
        <dbReference type="EMBL" id="GIQ65797.1"/>
    </source>
</evidence>
<protein>
    <submittedName>
        <fullName evidence="5">Oxidoreductase</fullName>
    </submittedName>
</protein>
<dbReference type="InterPro" id="IPR002347">
    <property type="entry name" value="SDR_fam"/>
</dbReference>
<feature type="domain" description="Ketoreductase" evidence="4">
    <location>
        <begin position="11"/>
        <end position="192"/>
    </location>
</feature>
<accession>A0ABQ4NC57</accession>
<dbReference type="InterPro" id="IPR020904">
    <property type="entry name" value="Sc_DH/Rdtase_CS"/>
</dbReference>
<dbReference type="PRINTS" id="PR00080">
    <property type="entry name" value="SDRFAMILY"/>
</dbReference>
<keyword evidence="2" id="KW-0560">Oxidoreductase</keyword>
<dbReference type="Pfam" id="PF00106">
    <property type="entry name" value="adh_short"/>
    <property type="match status" value="1"/>
</dbReference>
<evidence type="ECO:0000256" key="1">
    <source>
        <dbReference type="ARBA" id="ARBA00006484"/>
    </source>
</evidence>
<dbReference type="Proteomes" id="UP000680304">
    <property type="component" value="Unassembled WGS sequence"/>
</dbReference>
<evidence type="ECO:0000313" key="6">
    <source>
        <dbReference type="Proteomes" id="UP000680304"/>
    </source>
</evidence>
<dbReference type="InterPro" id="IPR036291">
    <property type="entry name" value="NAD(P)-bd_dom_sf"/>
</dbReference>
<keyword evidence="6" id="KW-1185">Reference proteome</keyword>
<dbReference type="PROSITE" id="PS00061">
    <property type="entry name" value="ADH_SHORT"/>
    <property type="match status" value="1"/>
</dbReference>
<comment type="caution">
    <text evidence="5">The sequence shown here is derived from an EMBL/GenBank/DDBJ whole genome shotgun (WGS) entry which is preliminary data.</text>
</comment>
<proteinExistence type="inferred from homology"/>
<dbReference type="EMBL" id="BOVJ01000153">
    <property type="protein sequence ID" value="GIQ65797.1"/>
    <property type="molecule type" value="Genomic_DNA"/>
</dbReference>
<dbReference type="PIRSF" id="PIRSF000126">
    <property type="entry name" value="11-beta-HSD1"/>
    <property type="match status" value="1"/>
</dbReference>
<dbReference type="PANTHER" id="PTHR44196">
    <property type="entry name" value="DEHYDROGENASE/REDUCTASE SDR FAMILY MEMBER 7B"/>
    <property type="match status" value="1"/>
</dbReference>
<evidence type="ECO:0000256" key="2">
    <source>
        <dbReference type="ARBA" id="ARBA00023002"/>
    </source>
</evidence>
<dbReference type="SUPFAM" id="SSF51735">
    <property type="entry name" value="NAD(P)-binding Rossmann-fold domains"/>
    <property type="match status" value="1"/>
</dbReference>
<organism evidence="5 6">
    <name type="scientific">Paenibacillus cisolokensis</name>
    <dbReference type="NCBI Taxonomy" id="1658519"/>
    <lineage>
        <taxon>Bacteria</taxon>
        <taxon>Bacillati</taxon>
        <taxon>Bacillota</taxon>
        <taxon>Bacilli</taxon>
        <taxon>Bacillales</taxon>
        <taxon>Paenibacillaceae</taxon>
        <taxon>Paenibacillus</taxon>
    </lineage>
</organism>
<dbReference type="PRINTS" id="PR00081">
    <property type="entry name" value="GDHRDH"/>
</dbReference>
<name>A0ABQ4NC57_9BACL</name>